<keyword evidence="1" id="KW-0472">Membrane</keyword>
<feature type="transmembrane region" description="Helical" evidence="1">
    <location>
        <begin position="563"/>
        <end position="583"/>
    </location>
</feature>
<dbReference type="KEGG" id="abri:DFR85_06210"/>
<evidence type="ECO:0000313" key="3">
    <source>
        <dbReference type="Proteomes" id="UP000248044"/>
    </source>
</evidence>
<organism evidence="2 3">
    <name type="scientific">Acidianus brierleyi</name>
    <dbReference type="NCBI Taxonomy" id="41673"/>
    <lineage>
        <taxon>Archaea</taxon>
        <taxon>Thermoproteota</taxon>
        <taxon>Thermoprotei</taxon>
        <taxon>Sulfolobales</taxon>
        <taxon>Sulfolobaceae</taxon>
        <taxon>Acidianus</taxon>
    </lineage>
</organism>
<evidence type="ECO:0000256" key="1">
    <source>
        <dbReference type="SAM" id="Phobius"/>
    </source>
</evidence>
<reference evidence="2 3" key="1">
    <citation type="submission" date="2018-05" db="EMBL/GenBank/DDBJ databases">
        <title>Complete Genome Sequences of Extremely Thermoacidophilic, Metal-Mobilizing Type-Strain Members of the Archaeal Family Sulfolobaceae: Acidianus brierleyi DSM-1651T, Acidianus sulfidivorans DSM-18786T, Metallosphaera hakonensis DSM-7519T, and Metallosphaera prunae DSM-10039T.</title>
        <authorList>
            <person name="Counts J.A."/>
            <person name="Kelly R.M."/>
        </authorList>
    </citation>
    <scope>NUCLEOTIDE SEQUENCE [LARGE SCALE GENOMIC DNA]</scope>
    <source>
        <strain evidence="2 3">DSM 1651</strain>
    </source>
</reference>
<keyword evidence="3" id="KW-1185">Reference proteome</keyword>
<sequence length="1014" mass="113585">MKAQAVVIFAIIMLFLIIAVIVPFFMIMNSTPSSSQQGKSAYDPSIQLQGYQVNEVLKGNPFIYYNSSSLPYIRFYYYSTIIPFNITSIMYFHGTWSAATGNIIVSGNYNLYLPKYVQNYPILIITSLGNIFLLNPNTSVIMSSVISGIAKPDVAFIGIAINGSKTFAVSINIDISGKTQITPVICEMKSGTYILSTPNSTIFLPQYSLTGKFENWTTIGRVSVSDTESKSTELTVFGTGLVTIVYLMNTQKYPVTISQEGIILENNYGNSPSISSLNASIPISIDNITYSLEQKITVNLTYGYHIIVFPSPVNITYNYTLYGYTVKDGEIDEYKINSYNSNYMISKSNNEFIIYVNSSGYLNINYSIQERYYLVEFKNNFQLIQPYSFFQHNYAIFIHNTSPVYGDIAGQLLQLCINGKNETFGPINSYQLEKVYLAQGSYNVTYNYLFQLNGNFTIEYYNWLDWPVSSNQTYQLIISYPIGVDYGFENPDNILGNGTGNYTALTVNSPLIVVDNQCWKYGVSSNPTGSLPSSILSNSFNSLYSLVIFPFYLIRKNKGQTNAIAFFMLLIIVIAIGVPLLLYESTFHQNSIVQNTITNNYVTIKNDEYKSVTLGHPSIYYNYNGSIDFLYVNSTVSFPINLEIRQIDYFTNGIWRNLTTFANGSSIDYPITVTQNSEFSIPKSVSGDPIVIISEYGNMFYLVLNSSIGPMPLQSTKGGVIILSQIQGNKGIYTTRVNITTNIDTKKENFTTPVTFTNDTGSFFVDAPEYAYAINASGFPYTGYFHNWIVLGNAKVNSTKSSDIEVTLEGSGVSLIANYTLINAKINLTLYTNATRPIYIGIDGHKYQINGEQIISVTAGYVNLTELTPAYNITKSTEICTYGFDGWEYGKTYTILPSILLFIPPNSTPASISIYYEHLYNYYTISISNNISYNPVLTLNSTTYSSGSYWIKEGMYNILAFGYVGIVKATIFDYWGHSTNIYFQNYTLGSTIVYIDGPGSIEAYWSFGYIQPLP</sequence>
<dbReference type="AlphaFoldDB" id="A0A2U9IE52"/>
<proteinExistence type="predicted"/>
<name>A0A2U9IE52_9CREN</name>
<dbReference type="EMBL" id="CP029289">
    <property type="protein sequence ID" value="AWR94246.1"/>
    <property type="molecule type" value="Genomic_DNA"/>
</dbReference>
<keyword evidence="1" id="KW-0812">Transmembrane</keyword>
<feature type="transmembrane region" description="Helical" evidence="1">
    <location>
        <begin position="75"/>
        <end position="96"/>
    </location>
</feature>
<feature type="transmembrane region" description="Helical" evidence="1">
    <location>
        <begin position="6"/>
        <end position="27"/>
    </location>
</feature>
<keyword evidence="1" id="KW-1133">Transmembrane helix</keyword>
<gene>
    <name evidence="2" type="ORF">DFR85_06210</name>
</gene>
<dbReference type="Proteomes" id="UP000248044">
    <property type="component" value="Chromosome"/>
</dbReference>
<evidence type="ECO:0000313" key="2">
    <source>
        <dbReference type="EMBL" id="AWR94246.1"/>
    </source>
</evidence>
<protein>
    <submittedName>
        <fullName evidence="2">Uncharacterized protein</fullName>
    </submittedName>
</protein>
<accession>A0A2U9IE52</accession>